<evidence type="ECO:0000313" key="2">
    <source>
        <dbReference type="Proteomes" id="UP000199601"/>
    </source>
</evidence>
<name>A0A0U1DT31_9MYCO</name>
<dbReference type="AlphaFoldDB" id="A0A0U1DT31"/>
<accession>A0A0U1DT31</accession>
<sequence length="289" mass="32603">MAISVFFESGPFVYLSIVRQLSGIPAITDVSAEEYLAYAKTDFSLGTRHGLINAMGNAKRCLHVMIDTLLQNYGLLVNNSRLPFPQKLALLDDVGLIGLNVFRKLNVERNIVEHEYRSAEPQKVEDFIDVCDLLLLAIERLGQDLPYQSIVGLRETGEHVLMELEPMLGRLDFAPLIEPKVLSTEAFGIPISYVSTLMRQGNREPEARSVGEVQHSIDLRRQTSPEWAPMIREIVSIGKRQSESRVTKIHNNVMTVQSSYSVQVTEELAMELYDFFGDTMPRFTPDVSE</sequence>
<reference evidence="2" key="1">
    <citation type="submission" date="2015-03" db="EMBL/GenBank/DDBJ databases">
        <authorList>
            <person name="Urmite Genomes"/>
        </authorList>
    </citation>
    <scope>NUCLEOTIDE SEQUENCE [LARGE SCALE GENOMIC DNA]</scope>
    <source>
        <strain evidence="2">CSUR P1344</strain>
    </source>
</reference>
<keyword evidence="2" id="KW-1185">Reference proteome</keyword>
<protein>
    <submittedName>
        <fullName evidence="1">Uncharacterized protein</fullName>
    </submittedName>
</protein>
<gene>
    <name evidence="1" type="ORF">BN000_05573</name>
</gene>
<organism evidence="1 2">
    <name type="scientific">Mycobacterium europaeum</name>
    <dbReference type="NCBI Taxonomy" id="761804"/>
    <lineage>
        <taxon>Bacteria</taxon>
        <taxon>Bacillati</taxon>
        <taxon>Actinomycetota</taxon>
        <taxon>Actinomycetes</taxon>
        <taxon>Mycobacteriales</taxon>
        <taxon>Mycobacteriaceae</taxon>
        <taxon>Mycobacterium</taxon>
        <taxon>Mycobacterium simiae complex</taxon>
    </lineage>
</organism>
<dbReference type="Proteomes" id="UP000199601">
    <property type="component" value="Unassembled WGS sequence"/>
</dbReference>
<dbReference type="EMBL" id="CTEC01000002">
    <property type="protein sequence ID" value="CQD22336.1"/>
    <property type="molecule type" value="Genomic_DNA"/>
</dbReference>
<proteinExistence type="predicted"/>
<evidence type="ECO:0000313" key="1">
    <source>
        <dbReference type="EMBL" id="CQD22336.1"/>
    </source>
</evidence>